<evidence type="ECO:0000256" key="8">
    <source>
        <dbReference type="ARBA" id="ARBA00023157"/>
    </source>
</evidence>
<gene>
    <name evidence="14" type="ORF">E3N88_24813</name>
</gene>
<dbReference type="InterPro" id="IPR000528">
    <property type="entry name" value="Plant_nsLTP"/>
</dbReference>
<keyword evidence="3" id="KW-0813">Transport</keyword>
<dbReference type="InterPro" id="IPR036312">
    <property type="entry name" value="Bifun_inhib/LTP/seed_sf"/>
</dbReference>
<keyword evidence="9" id="KW-0325">Glycoprotein</keyword>
<evidence type="ECO:0000256" key="7">
    <source>
        <dbReference type="ARBA" id="ARBA00023121"/>
    </source>
</evidence>
<dbReference type="CDD" id="cd00010">
    <property type="entry name" value="AAI_LTSS"/>
    <property type="match status" value="1"/>
</dbReference>
<sequence length="148" mass="14998">MAASSSLTVVVTLLIIVVSISTAHAQTQTCAANLIPCAQYINSTTTPPSSCCDPIRQAVANDLPCLCSLYQNPSFLAGFGVNVTQALRLPQRCGIPADVTACKTTAQAPGGSTTQPPPGSTPGGNNAGKIASSGVIGLLFISTCVMLF</sequence>
<evidence type="ECO:0000313" key="15">
    <source>
        <dbReference type="Proteomes" id="UP000326396"/>
    </source>
</evidence>
<dbReference type="GO" id="GO:0005886">
    <property type="term" value="C:plasma membrane"/>
    <property type="evidence" value="ECO:0007669"/>
    <property type="project" value="UniProtKB-SubCell"/>
</dbReference>
<dbReference type="PRINTS" id="PR00382">
    <property type="entry name" value="LIPIDTRNSFER"/>
</dbReference>
<name>A0A5N6N2Z9_9ASTR</name>
<protein>
    <recommendedName>
        <fullName evidence="13">Bifunctional inhibitor/plant lipid transfer protein/seed storage helical domain-containing protein</fullName>
    </recommendedName>
</protein>
<dbReference type="InterPro" id="IPR016140">
    <property type="entry name" value="Bifunc_inhib/LTP/seed_store"/>
</dbReference>
<comment type="subcellular location">
    <subcellularLocation>
        <location evidence="1">Cell membrane</location>
        <topology evidence="1">Lipid-anchor</topology>
        <topology evidence="1">GPI-anchor</topology>
    </subcellularLocation>
</comment>
<evidence type="ECO:0000256" key="11">
    <source>
        <dbReference type="SAM" id="MobiDB-lite"/>
    </source>
</evidence>
<dbReference type="InterPro" id="IPR043325">
    <property type="entry name" value="LTSS"/>
</dbReference>
<evidence type="ECO:0000256" key="2">
    <source>
        <dbReference type="ARBA" id="ARBA00009748"/>
    </source>
</evidence>
<evidence type="ECO:0000256" key="9">
    <source>
        <dbReference type="ARBA" id="ARBA00023180"/>
    </source>
</evidence>
<evidence type="ECO:0000256" key="5">
    <source>
        <dbReference type="ARBA" id="ARBA00022622"/>
    </source>
</evidence>
<organism evidence="14 15">
    <name type="scientific">Mikania micrantha</name>
    <name type="common">bitter vine</name>
    <dbReference type="NCBI Taxonomy" id="192012"/>
    <lineage>
        <taxon>Eukaryota</taxon>
        <taxon>Viridiplantae</taxon>
        <taxon>Streptophyta</taxon>
        <taxon>Embryophyta</taxon>
        <taxon>Tracheophyta</taxon>
        <taxon>Spermatophyta</taxon>
        <taxon>Magnoliopsida</taxon>
        <taxon>eudicotyledons</taxon>
        <taxon>Gunneridae</taxon>
        <taxon>Pentapetalae</taxon>
        <taxon>asterids</taxon>
        <taxon>campanulids</taxon>
        <taxon>Asterales</taxon>
        <taxon>Asteraceae</taxon>
        <taxon>Asteroideae</taxon>
        <taxon>Heliantheae alliance</taxon>
        <taxon>Eupatorieae</taxon>
        <taxon>Mikania</taxon>
    </lineage>
</organism>
<dbReference type="GO" id="GO:0006869">
    <property type="term" value="P:lipid transport"/>
    <property type="evidence" value="ECO:0007669"/>
    <property type="project" value="InterPro"/>
</dbReference>
<dbReference type="SUPFAM" id="SSF47699">
    <property type="entry name" value="Bifunctional inhibitor/lipid-transfer protein/seed storage 2S albumin"/>
    <property type="match status" value="1"/>
</dbReference>
<feature type="domain" description="Bifunctional inhibitor/plant lipid transfer protein/seed storage helical" evidence="13">
    <location>
        <begin position="11"/>
        <end position="102"/>
    </location>
</feature>
<evidence type="ECO:0000256" key="10">
    <source>
        <dbReference type="ARBA" id="ARBA00023288"/>
    </source>
</evidence>
<feature type="chain" id="PRO_5024444089" description="Bifunctional inhibitor/plant lipid transfer protein/seed storage helical domain-containing protein" evidence="12">
    <location>
        <begin position="26"/>
        <end position="148"/>
    </location>
</feature>
<dbReference type="Proteomes" id="UP000326396">
    <property type="component" value="Linkage Group LG3"/>
</dbReference>
<accession>A0A5N6N2Z9</accession>
<dbReference type="OrthoDB" id="690947at2759"/>
<feature type="region of interest" description="Disordered" evidence="11">
    <location>
        <begin position="106"/>
        <end position="126"/>
    </location>
</feature>
<keyword evidence="7" id="KW-0446">Lipid-binding</keyword>
<proteinExistence type="inferred from homology"/>
<dbReference type="EMBL" id="SZYD01000013">
    <property type="protein sequence ID" value="KAD4384645.1"/>
    <property type="molecule type" value="Genomic_DNA"/>
</dbReference>
<comment type="caution">
    <text evidence="14">The sequence shown here is derived from an EMBL/GenBank/DDBJ whole genome shotgun (WGS) entry which is preliminary data.</text>
</comment>
<feature type="signal peptide" evidence="12">
    <location>
        <begin position="1"/>
        <end position="25"/>
    </location>
</feature>
<evidence type="ECO:0000313" key="14">
    <source>
        <dbReference type="EMBL" id="KAD4384645.1"/>
    </source>
</evidence>
<dbReference type="GO" id="GO:0098552">
    <property type="term" value="C:side of membrane"/>
    <property type="evidence" value="ECO:0007669"/>
    <property type="project" value="UniProtKB-KW"/>
</dbReference>
<dbReference type="Gene3D" id="1.10.110.10">
    <property type="entry name" value="Plant lipid-transfer and hydrophobic proteins"/>
    <property type="match status" value="1"/>
</dbReference>
<keyword evidence="5" id="KW-0472">Membrane</keyword>
<keyword evidence="6 12" id="KW-0732">Signal</keyword>
<evidence type="ECO:0000259" key="13">
    <source>
        <dbReference type="Pfam" id="PF14368"/>
    </source>
</evidence>
<keyword evidence="8" id="KW-1015">Disulfide bond</keyword>
<dbReference type="Pfam" id="PF14368">
    <property type="entry name" value="LTP_2"/>
    <property type="match status" value="1"/>
</dbReference>
<dbReference type="GO" id="GO:0008289">
    <property type="term" value="F:lipid binding"/>
    <property type="evidence" value="ECO:0007669"/>
    <property type="project" value="UniProtKB-KW"/>
</dbReference>
<dbReference type="AlphaFoldDB" id="A0A5N6N2Z9"/>
<reference evidence="14 15" key="1">
    <citation type="submission" date="2019-05" db="EMBL/GenBank/DDBJ databases">
        <title>Mikania micrantha, genome provides insights into the molecular mechanism of rapid growth.</title>
        <authorList>
            <person name="Liu B."/>
        </authorList>
    </citation>
    <scope>NUCLEOTIDE SEQUENCE [LARGE SCALE GENOMIC DNA]</scope>
    <source>
        <strain evidence="14">NLD-2019</strain>
        <tissue evidence="14">Leaf</tissue>
    </source>
</reference>
<keyword evidence="4" id="KW-1003">Cell membrane</keyword>
<evidence type="ECO:0000256" key="6">
    <source>
        <dbReference type="ARBA" id="ARBA00022729"/>
    </source>
</evidence>
<comment type="similarity">
    <text evidence="2">Belongs to the plant LTP family.</text>
</comment>
<dbReference type="PANTHER" id="PTHR33044">
    <property type="entry name" value="BIFUNCTIONAL INHIBITOR/LIPID-TRANSFER PROTEIN/SEED STORAGE 2S ALBUMIN SUPERFAMILY PROTEIN-RELATED"/>
    <property type="match status" value="1"/>
</dbReference>
<evidence type="ECO:0000256" key="4">
    <source>
        <dbReference type="ARBA" id="ARBA00022475"/>
    </source>
</evidence>
<keyword evidence="15" id="KW-1185">Reference proteome</keyword>
<evidence type="ECO:0000256" key="12">
    <source>
        <dbReference type="SAM" id="SignalP"/>
    </source>
</evidence>
<evidence type="ECO:0000256" key="3">
    <source>
        <dbReference type="ARBA" id="ARBA00022448"/>
    </source>
</evidence>
<keyword evidence="10" id="KW-0449">Lipoprotein</keyword>
<keyword evidence="5" id="KW-0336">GPI-anchor</keyword>
<evidence type="ECO:0000256" key="1">
    <source>
        <dbReference type="ARBA" id="ARBA00004609"/>
    </source>
</evidence>